<dbReference type="AlphaFoldDB" id="A0A9J6BZA7"/>
<comment type="caution">
    <text evidence="3">The sequence shown here is derived from an EMBL/GenBank/DDBJ whole genome shotgun (WGS) entry which is preliminary data.</text>
</comment>
<proteinExistence type="predicted"/>
<evidence type="ECO:0000313" key="3">
    <source>
        <dbReference type="EMBL" id="KAG5675313.1"/>
    </source>
</evidence>
<dbReference type="Pfam" id="PF08393">
    <property type="entry name" value="DHC_N2"/>
    <property type="match status" value="1"/>
</dbReference>
<keyword evidence="1" id="KW-0175">Coiled coil</keyword>
<dbReference type="Proteomes" id="UP001107558">
    <property type="component" value="Chromosome 2"/>
</dbReference>
<sequence length="961" mass="113948">MLSDDVENILTSLGIERHQIVPTNVSQKILRQKSKFSQFDSDISYFPLEWFDSEIDRSNSLSLCNEGIAFLPSSSSLSDYEWRKVSIKQYINKSNKWHIVDDSGSHYEVPRIYLMFITEDLLKFCNRIQHAVQQRNDCERYLRFEAVLNAYPMHNIPQSFAYHRDRIIKLLLPCQTKKEENASAAIDLIEFYQREYTFVFQKILAAQQLIKFSPSKNVMNWIELLGNGGLRNLEVKKKKKEKLKNLTMECLHASSIRCKKSQRHIQQLWLYCCPQSIKIMEFIVDECEHVSRMSLFHLQTSSECCCSWEMFRNENLLKLQSMSELLQAQWIDKIVEGIQIELKGIGKGWFELEMSDWSLYKISKIRRLIELVKQRMQVSITILLRSSLRDFVNHLCGPCKCLLDISDDFEWNSDNLLNSPFCEKLPIFHVYLNFNETETEPKYSILDLEQGRIETEIIEIFEQAVLITHEIPQIDPFLMENLKFDKSNLKLSSIGLLDYEIQSQILYLRQCYKKCFIPLFAYARQYKKFTELKLLNVFEYIENKKKLSAKDIQTEIKNQMKFYDDIKISVPERIIIGPFLIDLKSLKDSLVNKRLELVKSLKQLLLSMANEKIDIIQQRYDAIIERLKEKPLSIEQLNDIAKWIPSVTQNIDQVSSEMQEILAVDFKCIESFLMALPDEMFVKKWKALQMPQIVNRQINETRKQHEFDIERFRKMHESDTTVFGEKIDEIARDIDARIRECSLEDYQNASDKIDSVWNNLQSLIERGRLLNKRCEIFNQPEINIERLNVLERCLLPHHKLWTMTSYFLTSKEMWTEQMPLSMLDVQSIEAEMKRYGEMVEEAPWDDVDSGLMSVVKQISDEMKEMMEFVDIIKDMLNPNIHDKHWKQMLGFELNKITLNELLKNRNVSRIKELIKEANDEATREREEQFALEMKEKEKQRIIEEERLRKIQRRLARTDIFN</sequence>
<accession>A0A9J6BZA7</accession>
<evidence type="ECO:0000256" key="1">
    <source>
        <dbReference type="SAM" id="Coils"/>
    </source>
</evidence>
<dbReference type="PANTHER" id="PTHR22878">
    <property type="entry name" value="DYNEIN HEAVY CHAIN 6, AXONEMAL-LIKE-RELATED"/>
    <property type="match status" value="1"/>
</dbReference>
<dbReference type="PANTHER" id="PTHR22878:SF68">
    <property type="entry name" value="DYNEIN HEAVY CHAIN 6, AXONEMAL-LIKE"/>
    <property type="match status" value="1"/>
</dbReference>
<dbReference type="InterPro" id="IPR013602">
    <property type="entry name" value="Dynein_heavy_linker"/>
</dbReference>
<dbReference type="OrthoDB" id="424310at2759"/>
<protein>
    <recommendedName>
        <fullName evidence="2">Dynein heavy chain linker domain-containing protein</fullName>
    </recommendedName>
</protein>
<organism evidence="3 4">
    <name type="scientific">Polypedilum vanderplanki</name>
    <name type="common">Sleeping chironomid midge</name>
    <dbReference type="NCBI Taxonomy" id="319348"/>
    <lineage>
        <taxon>Eukaryota</taxon>
        <taxon>Metazoa</taxon>
        <taxon>Ecdysozoa</taxon>
        <taxon>Arthropoda</taxon>
        <taxon>Hexapoda</taxon>
        <taxon>Insecta</taxon>
        <taxon>Pterygota</taxon>
        <taxon>Neoptera</taxon>
        <taxon>Endopterygota</taxon>
        <taxon>Diptera</taxon>
        <taxon>Nematocera</taxon>
        <taxon>Chironomoidea</taxon>
        <taxon>Chironomidae</taxon>
        <taxon>Chironominae</taxon>
        <taxon>Polypedilum</taxon>
        <taxon>Polypedilum</taxon>
    </lineage>
</organism>
<dbReference type="GO" id="GO:0030286">
    <property type="term" value="C:dynein complex"/>
    <property type="evidence" value="ECO:0007669"/>
    <property type="project" value="InterPro"/>
</dbReference>
<dbReference type="GO" id="GO:0051959">
    <property type="term" value="F:dynein light intermediate chain binding"/>
    <property type="evidence" value="ECO:0007669"/>
    <property type="project" value="InterPro"/>
</dbReference>
<dbReference type="InterPro" id="IPR026983">
    <property type="entry name" value="DHC"/>
</dbReference>
<dbReference type="GO" id="GO:0007018">
    <property type="term" value="P:microtubule-based movement"/>
    <property type="evidence" value="ECO:0007669"/>
    <property type="project" value="InterPro"/>
</dbReference>
<name>A0A9J6BZA7_POLVA</name>
<dbReference type="EMBL" id="JADBJN010000002">
    <property type="protein sequence ID" value="KAG5675313.1"/>
    <property type="molecule type" value="Genomic_DNA"/>
</dbReference>
<evidence type="ECO:0000259" key="2">
    <source>
        <dbReference type="Pfam" id="PF08393"/>
    </source>
</evidence>
<keyword evidence="4" id="KW-1185">Reference proteome</keyword>
<feature type="domain" description="Dynein heavy chain linker" evidence="2">
    <location>
        <begin position="792"/>
        <end position="926"/>
    </location>
</feature>
<evidence type="ECO:0000313" key="4">
    <source>
        <dbReference type="Proteomes" id="UP001107558"/>
    </source>
</evidence>
<dbReference type="GO" id="GO:0045505">
    <property type="term" value="F:dynein intermediate chain binding"/>
    <property type="evidence" value="ECO:0007669"/>
    <property type="project" value="InterPro"/>
</dbReference>
<gene>
    <name evidence="3" type="ORF">PVAND_005224</name>
</gene>
<reference evidence="3" key="1">
    <citation type="submission" date="2021-03" db="EMBL/GenBank/DDBJ databases">
        <title>Chromosome level genome of the anhydrobiotic midge Polypedilum vanderplanki.</title>
        <authorList>
            <person name="Yoshida Y."/>
            <person name="Kikawada T."/>
            <person name="Gusev O."/>
        </authorList>
    </citation>
    <scope>NUCLEOTIDE SEQUENCE</scope>
    <source>
        <strain evidence="3">NIAS01</strain>
        <tissue evidence="3">Whole body or cell culture</tissue>
    </source>
</reference>
<feature type="coiled-coil region" evidence="1">
    <location>
        <begin position="907"/>
        <end position="953"/>
    </location>
</feature>